<dbReference type="Proteomes" id="UP000324252">
    <property type="component" value="Unassembled WGS sequence"/>
</dbReference>
<evidence type="ECO:0000259" key="2">
    <source>
        <dbReference type="PROSITE" id="PS50943"/>
    </source>
</evidence>
<dbReference type="PANTHER" id="PTHR46558:SF11">
    <property type="entry name" value="HTH-TYPE TRANSCRIPTIONAL REGULATOR XRE"/>
    <property type="match status" value="1"/>
</dbReference>
<dbReference type="PANTHER" id="PTHR46558">
    <property type="entry name" value="TRACRIPTIONAL REGULATORY PROTEIN-RELATED-RELATED"/>
    <property type="match status" value="1"/>
</dbReference>
<dbReference type="EMBL" id="FQZZ01000002">
    <property type="protein sequence ID" value="SHJ89081.1"/>
    <property type="molecule type" value="Genomic_DNA"/>
</dbReference>
<dbReference type="AlphaFoldDB" id="A0A1H0GKZ0"/>
<sequence length="131" mass="14105">MPLIDNTAIGTRLSMLRQREGLSQGEMAAALGVSVAAYRNYEWGNREAPVSVLAKAAEMAGTTIDSLVLGEVGLSSEAIATQLARIFPHLGSAELQNHIGAIAFLLKQTLSKPEFSDRDIAEYMESRKGQN</sequence>
<accession>A0A1H0GKZ0</accession>
<feature type="domain" description="HTH cro/C1-type" evidence="2">
    <location>
        <begin position="13"/>
        <end position="67"/>
    </location>
</feature>
<dbReference type="SUPFAM" id="SSF47413">
    <property type="entry name" value="lambda repressor-like DNA-binding domains"/>
    <property type="match status" value="1"/>
</dbReference>
<dbReference type="InterPro" id="IPR010982">
    <property type="entry name" value="Lambda_DNA-bd_dom_sf"/>
</dbReference>
<dbReference type="InterPro" id="IPR001387">
    <property type="entry name" value="Cro/C1-type_HTH"/>
</dbReference>
<dbReference type="SMART" id="SM00530">
    <property type="entry name" value="HTH_XRE"/>
    <property type="match status" value="1"/>
</dbReference>
<dbReference type="Gene3D" id="1.10.260.40">
    <property type="entry name" value="lambda repressor-like DNA-binding domains"/>
    <property type="match status" value="1"/>
</dbReference>
<evidence type="ECO:0000313" key="4">
    <source>
        <dbReference type="Proteomes" id="UP000324252"/>
    </source>
</evidence>
<gene>
    <name evidence="3" type="ORF">SAMN05444142_102270</name>
</gene>
<reference evidence="3 4" key="1">
    <citation type="submission" date="2016-11" db="EMBL/GenBank/DDBJ databases">
        <authorList>
            <person name="Varghese N."/>
            <person name="Submissions S."/>
        </authorList>
    </citation>
    <scope>NUCLEOTIDE SEQUENCE [LARGE SCALE GENOMIC DNA]</scope>
    <source>
        <strain evidence="3 4">DSM 29620</strain>
    </source>
</reference>
<dbReference type="GO" id="GO:0003677">
    <property type="term" value="F:DNA binding"/>
    <property type="evidence" value="ECO:0007669"/>
    <property type="project" value="UniProtKB-KW"/>
</dbReference>
<evidence type="ECO:0000256" key="1">
    <source>
        <dbReference type="ARBA" id="ARBA00023125"/>
    </source>
</evidence>
<dbReference type="PROSITE" id="PS50943">
    <property type="entry name" value="HTH_CROC1"/>
    <property type="match status" value="1"/>
</dbReference>
<evidence type="ECO:0000313" key="3">
    <source>
        <dbReference type="EMBL" id="SHJ89081.1"/>
    </source>
</evidence>
<keyword evidence="4" id="KW-1185">Reference proteome</keyword>
<dbReference type="OrthoDB" id="7861047at2"/>
<dbReference type="Pfam" id="PF13560">
    <property type="entry name" value="HTH_31"/>
    <property type="match status" value="1"/>
</dbReference>
<proteinExistence type="predicted"/>
<name>A0A1H0GKZ0_9RHOB</name>
<keyword evidence="1" id="KW-0238">DNA-binding</keyword>
<dbReference type="RefSeq" id="WP_149787938.1">
    <property type="nucleotide sequence ID" value="NZ_FNIO01000003.1"/>
</dbReference>
<organism evidence="3 4">
    <name type="scientific">Lutimaribacter pacificus</name>
    <dbReference type="NCBI Taxonomy" id="391948"/>
    <lineage>
        <taxon>Bacteria</taxon>
        <taxon>Pseudomonadati</taxon>
        <taxon>Pseudomonadota</taxon>
        <taxon>Alphaproteobacteria</taxon>
        <taxon>Rhodobacterales</taxon>
        <taxon>Roseobacteraceae</taxon>
        <taxon>Lutimaribacter</taxon>
    </lineage>
</organism>
<protein>
    <submittedName>
        <fullName evidence="3">Helix-turn-helix domain-containing protein</fullName>
    </submittedName>
</protein>
<dbReference type="CDD" id="cd00093">
    <property type="entry name" value="HTH_XRE"/>
    <property type="match status" value="1"/>
</dbReference>